<reference evidence="2" key="2">
    <citation type="submission" date="2025-09" db="UniProtKB">
        <authorList>
            <consortium name="Ensembl"/>
        </authorList>
    </citation>
    <scope>IDENTIFICATION</scope>
</reference>
<proteinExistence type="predicted"/>
<keyword evidence="1" id="KW-1133">Transmembrane helix</keyword>
<dbReference type="Ensembl" id="ENSANAT00000054781.1">
    <property type="protein sequence ID" value="ENSANAP00000036706.1"/>
    <property type="gene ID" value="ENSANAG00000035867.1"/>
</dbReference>
<dbReference type="GeneTree" id="ENSGT01100000266943"/>
<evidence type="ECO:0000256" key="1">
    <source>
        <dbReference type="SAM" id="Phobius"/>
    </source>
</evidence>
<name>A0A2K5EU27_AOTNA</name>
<evidence type="ECO:0000313" key="2">
    <source>
        <dbReference type="Ensembl" id="ENSANAP00000036706.1"/>
    </source>
</evidence>
<organism evidence="2 3">
    <name type="scientific">Aotus nancymaae</name>
    <name type="common">Ma's night monkey</name>
    <dbReference type="NCBI Taxonomy" id="37293"/>
    <lineage>
        <taxon>Eukaryota</taxon>
        <taxon>Metazoa</taxon>
        <taxon>Chordata</taxon>
        <taxon>Craniata</taxon>
        <taxon>Vertebrata</taxon>
        <taxon>Euteleostomi</taxon>
        <taxon>Mammalia</taxon>
        <taxon>Eutheria</taxon>
        <taxon>Euarchontoglires</taxon>
        <taxon>Primates</taxon>
        <taxon>Haplorrhini</taxon>
        <taxon>Platyrrhini</taxon>
        <taxon>Aotidae</taxon>
        <taxon>Aotus</taxon>
    </lineage>
</organism>
<accession>A0A2K5EU27</accession>
<dbReference type="OMA" id="IYPGIFC"/>
<dbReference type="AlphaFoldDB" id="A0A2K5EU27"/>
<keyword evidence="1" id="KW-0812">Transmembrane</keyword>
<reference evidence="2" key="1">
    <citation type="submission" date="2025-08" db="UniProtKB">
        <authorList>
            <consortium name="Ensembl"/>
        </authorList>
    </citation>
    <scope>IDENTIFICATION</scope>
</reference>
<keyword evidence="1" id="KW-0472">Membrane</keyword>
<protein>
    <submittedName>
        <fullName evidence="2">Uncharacterized protein</fullName>
    </submittedName>
</protein>
<evidence type="ECO:0000313" key="3">
    <source>
        <dbReference type="Proteomes" id="UP000233020"/>
    </source>
</evidence>
<feature type="transmembrane region" description="Helical" evidence="1">
    <location>
        <begin position="43"/>
        <end position="64"/>
    </location>
</feature>
<keyword evidence="3" id="KW-1185">Reference proteome</keyword>
<dbReference type="Proteomes" id="UP000233020">
    <property type="component" value="Unplaced"/>
</dbReference>
<sequence length="120" mass="12807">MASSSDGISLSHRPVITGWDRIMYTEVFSLLSSVALPNSFDSIYPGIFCVLIFSSGLASPVLIGRALSFQAVLRGDQSKGQSLNPFCSLNNLRIKSSVLLMPCSSVPGTILNAFTCSNSK</sequence>